<sequence>MSIYALVSATVVVTSTTRGQILAGRILNYVYIGFELSVVPVFQSEIVPGPVRGFAVSTYQLSISAGGLLINGICRATSTNKDASAYRIPFGLFYIIPTIILSLVWLIPESPRWLMMNDRLEDARAAHHKYRKGTMSSEAIDMEFNYLYEALLSEPEQGHTVELVKGTNLKRTAIVMGVNFFQQATGQSFASQYGAIFIRSLGTINPFSMSVGNSAIGLTMLITCLLTSDKLGRRYMLLAGSVVQAAALLTMGGLGINPTSSSHKVGEVAMLSVFAAGFGFGWGPLTYVVTTELPALRLRDRSQRVAAITNIITNLIVTLVLPYMLDGLGSKVGFIFGAISVVAGVFVFFCVPECKGRGLEEVDKMFMEGVTVREFRNHPRLDTEWDEVVAEKRKNVQLREVMTREQGI</sequence>
<evidence type="ECO:0000259" key="8">
    <source>
        <dbReference type="PROSITE" id="PS50850"/>
    </source>
</evidence>
<dbReference type="PANTHER" id="PTHR48022">
    <property type="entry name" value="PLASTIDIC GLUCOSE TRANSPORTER 4"/>
    <property type="match status" value="1"/>
</dbReference>
<keyword evidence="4 7" id="KW-0812">Transmembrane</keyword>
<evidence type="ECO:0000256" key="5">
    <source>
        <dbReference type="ARBA" id="ARBA00022989"/>
    </source>
</evidence>
<evidence type="ECO:0000313" key="9">
    <source>
        <dbReference type="EMBL" id="ROV98894.1"/>
    </source>
</evidence>
<comment type="caution">
    <text evidence="9">The sequence shown here is derived from an EMBL/GenBank/DDBJ whole genome shotgun (WGS) entry which is preliminary data.</text>
</comment>
<dbReference type="Proteomes" id="UP000284375">
    <property type="component" value="Unassembled WGS sequence"/>
</dbReference>
<evidence type="ECO:0000256" key="6">
    <source>
        <dbReference type="ARBA" id="ARBA00023136"/>
    </source>
</evidence>
<proteinExistence type="inferred from homology"/>
<feature type="transmembrane region" description="Helical" evidence="7">
    <location>
        <begin position="207"/>
        <end position="228"/>
    </location>
</feature>
<keyword evidence="6 7" id="KW-0472">Membrane</keyword>
<feature type="transmembrane region" description="Helical" evidence="7">
    <location>
        <begin position="54"/>
        <end position="74"/>
    </location>
</feature>
<dbReference type="InterPro" id="IPR005828">
    <property type="entry name" value="MFS_sugar_transport-like"/>
</dbReference>
<comment type="subcellular location">
    <subcellularLocation>
        <location evidence="1">Membrane</location>
        <topology evidence="1">Multi-pass membrane protein</topology>
    </subcellularLocation>
</comment>
<evidence type="ECO:0000256" key="3">
    <source>
        <dbReference type="ARBA" id="ARBA00022448"/>
    </source>
</evidence>
<evidence type="ECO:0000313" key="10">
    <source>
        <dbReference type="Proteomes" id="UP000284375"/>
    </source>
</evidence>
<protein>
    <recommendedName>
        <fullName evidence="8">Major facilitator superfamily (MFS) profile domain-containing protein</fullName>
    </recommendedName>
</protein>
<gene>
    <name evidence="9" type="ORF">VSDG_03828</name>
</gene>
<name>A0A423W6E0_CYTCH</name>
<comment type="similarity">
    <text evidence="2">Belongs to the major facilitator superfamily. Sugar transporter (TC 2.A.1.1) family.</text>
</comment>
<feature type="transmembrane region" description="Helical" evidence="7">
    <location>
        <begin position="268"/>
        <end position="293"/>
    </location>
</feature>
<feature type="transmembrane region" description="Helical" evidence="7">
    <location>
        <begin position="305"/>
        <end position="325"/>
    </location>
</feature>
<dbReference type="PROSITE" id="PS50850">
    <property type="entry name" value="MFS"/>
    <property type="match status" value="1"/>
</dbReference>
<evidence type="ECO:0000256" key="1">
    <source>
        <dbReference type="ARBA" id="ARBA00004141"/>
    </source>
</evidence>
<dbReference type="InterPro" id="IPR050360">
    <property type="entry name" value="MFS_Sugar_Transporters"/>
</dbReference>
<evidence type="ECO:0000256" key="4">
    <source>
        <dbReference type="ARBA" id="ARBA00022692"/>
    </source>
</evidence>
<dbReference type="Gene3D" id="1.20.1250.20">
    <property type="entry name" value="MFS general substrate transporter like domains"/>
    <property type="match status" value="1"/>
</dbReference>
<dbReference type="PANTHER" id="PTHR48022:SF10">
    <property type="entry name" value="MAJOR FACILITATOR SUPERFAMILY (MFS) PROFILE DOMAIN-CONTAINING PROTEIN"/>
    <property type="match status" value="1"/>
</dbReference>
<feature type="domain" description="Major facilitator superfamily (MFS) profile" evidence="8">
    <location>
        <begin position="1"/>
        <end position="355"/>
    </location>
</feature>
<dbReference type="Pfam" id="PF00083">
    <property type="entry name" value="Sugar_tr"/>
    <property type="match status" value="1"/>
</dbReference>
<keyword evidence="10" id="KW-1185">Reference proteome</keyword>
<dbReference type="EMBL" id="LJZO01000012">
    <property type="protein sequence ID" value="ROV98894.1"/>
    <property type="molecule type" value="Genomic_DNA"/>
</dbReference>
<dbReference type="SUPFAM" id="SSF103473">
    <property type="entry name" value="MFS general substrate transporter"/>
    <property type="match status" value="1"/>
</dbReference>
<dbReference type="InterPro" id="IPR003663">
    <property type="entry name" value="Sugar/inositol_transpt"/>
</dbReference>
<evidence type="ECO:0000256" key="7">
    <source>
        <dbReference type="SAM" id="Phobius"/>
    </source>
</evidence>
<keyword evidence="5 7" id="KW-1133">Transmembrane helix</keyword>
<dbReference type="InterPro" id="IPR036259">
    <property type="entry name" value="MFS_trans_sf"/>
</dbReference>
<organism evidence="9 10">
    <name type="scientific">Cytospora chrysosperma</name>
    <name type="common">Cytospora canker fungus</name>
    <name type="synonym">Sphaeria chrysosperma</name>
    <dbReference type="NCBI Taxonomy" id="252740"/>
    <lineage>
        <taxon>Eukaryota</taxon>
        <taxon>Fungi</taxon>
        <taxon>Dikarya</taxon>
        <taxon>Ascomycota</taxon>
        <taxon>Pezizomycotina</taxon>
        <taxon>Sordariomycetes</taxon>
        <taxon>Sordariomycetidae</taxon>
        <taxon>Diaporthales</taxon>
        <taxon>Cytosporaceae</taxon>
        <taxon>Cytospora</taxon>
    </lineage>
</organism>
<evidence type="ECO:0000256" key="2">
    <source>
        <dbReference type="ARBA" id="ARBA00010992"/>
    </source>
</evidence>
<dbReference type="PRINTS" id="PR00171">
    <property type="entry name" value="SUGRTRNSPORT"/>
</dbReference>
<reference evidence="9 10" key="1">
    <citation type="submission" date="2015-09" db="EMBL/GenBank/DDBJ databases">
        <title>Host preference determinants of Valsa canker pathogens revealed by comparative genomics.</title>
        <authorList>
            <person name="Yin Z."/>
            <person name="Huang L."/>
        </authorList>
    </citation>
    <scope>NUCLEOTIDE SEQUENCE [LARGE SCALE GENOMIC DNA]</scope>
    <source>
        <strain evidence="9 10">YSFL</strain>
    </source>
</reference>
<keyword evidence="3" id="KW-0813">Transport</keyword>
<dbReference type="AlphaFoldDB" id="A0A423W6E0"/>
<dbReference type="OrthoDB" id="6612291at2759"/>
<dbReference type="STRING" id="252740.A0A423W6E0"/>
<dbReference type="GO" id="GO:0016020">
    <property type="term" value="C:membrane"/>
    <property type="evidence" value="ECO:0007669"/>
    <property type="project" value="UniProtKB-SubCell"/>
</dbReference>
<feature type="transmembrane region" description="Helical" evidence="7">
    <location>
        <begin position="331"/>
        <end position="351"/>
    </location>
</feature>
<dbReference type="GO" id="GO:0005351">
    <property type="term" value="F:carbohydrate:proton symporter activity"/>
    <property type="evidence" value="ECO:0007669"/>
    <property type="project" value="TreeGrafter"/>
</dbReference>
<feature type="transmembrane region" description="Helical" evidence="7">
    <location>
        <begin position="235"/>
        <end position="256"/>
    </location>
</feature>
<dbReference type="InterPro" id="IPR020846">
    <property type="entry name" value="MFS_dom"/>
</dbReference>
<accession>A0A423W6E0</accession>
<feature type="transmembrane region" description="Helical" evidence="7">
    <location>
        <begin position="86"/>
        <end position="107"/>
    </location>
</feature>